<evidence type="ECO:0000256" key="1">
    <source>
        <dbReference type="ARBA" id="ARBA00022801"/>
    </source>
</evidence>
<dbReference type="Pfam" id="PF13287">
    <property type="entry name" value="Fn3_assoc"/>
    <property type="match status" value="1"/>
</dbReference>
<reference evidence="4 5" key="1">
    <citation type="submission" date="2020-08" db="EMBL/GenBank/DDBJ databases">
        <title>Cohnella phylogeny.</title>
        <authorList>
            <person name="Dunlap C."/>
        </authorList>
    </citation>
    <scope>NUCLEOTIDE SEQUENCE [LARGE SCALE GENOMIC DNA]</scope>
    <source>
        <strain evidence="4 5">DSM 25241</strain>
    </source>
</reference>
<dbReference type="InterPro" id="IPR013529">
    <property type="entry name" value="Glyco_hydro_42_N"/>
</dbReference>
<keyword evidence="1" id="KW-0378">Hydrolase</keyword>
<dbReference type="InterPro" id="IPR017853">
    <property type="entry name" value="GH"/>
</dbReference>
<evidence type="ECO:0000313" key="4">
    <source>
        <dbReference type="EMBL" id="MBB6635822.1"/>
    </source>
</evidence>
<accession>A0A841SX33</accession>
<gene>
    <name evidence="4" type="ORF">H7B67_17010</name>
</gene>
<feature type="domain" description="Glycoside hydrolase family 42 N-terminal" evidence="3">
    <location>
        <begin position="666"/>
        <end position="819"/>
    </location>
</feature>
<dbReference type="Pfam" id="PF02449">
    <property type="entry name" value="Glyco_hydro_42"/>
    <property type="match status" value="1"/>
</dbReference>
<dbReference type="SUPFAM" id="SSF51445">
    <property type="entry name" value="(Trans)glycosidases"/>
    <property type="match status" value="1"/>
</dbReference>
<comment type="caution">
    <text evidence="4">The sequence shown here is derived from an EMBL/GenBank/DDBJ whole genome shotgun (WGS) entry which is preliminary data.</text>
</comment>
<evidence type="ECO:0000259" key="3">
    <source>
        <dbReference type="Pfam" id="PF02449"/>
    </source>
</evidence>
<evidence type="ECO:0000313" key="5">
    <source>
        <dbReference type="Proteomes" id="UP000535838"/>
    </source>
</evidence>
<dbReference type="Proteomes" id="UP000535838">
    <property type="component" value="Unassembled WGS sequence"/>
</dbReference>
<evidence type="ECO:0000256" key="2">
    <source>
        <dbReference type="ARBA" id="ARBA00023295"/>
    </source>
</evidence>
<name>A0A841SX33_9BACL</name>
<dbReference type="GO" id="GO:0009341">
    <property type="term" value="C:beta-galactosidase complex"/>
    <property type="evidence" value="ECO:0007669"/>
    <property type="project" value="InterPro"/>
</dbReference>
<protein>
    <submittedName>
        <fullName evidence="4">Chitobiase/beta-hexosaminidase C-terminal domain-containing protein</fullName>
    </submittedName>
</protein>
<dbReference type="EMBL" id="JACJVQ010000014">
    <property type="protein sequence ID" value="MBB6635822.1"/>
    <property type="molecule type" value="Genomic_DNA"/>
</dbReference>
<dbReference type="InterPro" id="IPR026876">
    <property type="entry name" value="Fn3_assoc_repeat"/>
</dbReference>
<organism evidence="4 5">
    <name type="scientific">Cohnella thailandensis</name>
    <dbReference type="NCBI Taxonomy" id="557557"/>
    <lineage>
        <taxon>Bacteria</taxon>
        <taxon>Bacillati</taxon>
        <taxon>Bacillota</taxon>
        <taxon>Bacilli</taxon>
        <taxon>Bacillales</taxon>
        <taxon>Paenibacillaceae</taxon>
        <taxon>Cohnella</taxon>
    </lineage>
</organism>
<keyword evidence="2" id="KW-0326">Glycosidase</keyword>
<dbReference type="Gene3D" id="3.20.20.80">
    <property type="entry name" value="Glycosidases"/>
    <property type="match status" value="1"/>
</dbReference>
<dbReference type="GO" id="GO:0004565">
    <property type="term" value="F:beta-galactosidase activity"/>
    <property type="evidence" value="ECO:0007669"/>
    <property type="project" value="InterPro"/>
</dbReference>
<sequence>METDDLGDWSKVHARSKTVSLKTIQGNELDPTRAFGSGGSGEYLIYKAKVNLRSFEAVVYGIEGQEFKAPQFSISPDGKTYRAVTPDSHSTGGDPAVVSYESRDFPGGTKYLKIVFPSGKIKSPVSIGRVTLNGGGSAGASKPSGPVLYGSMIRLTPAAGESIYYTTDGSDPRSSPTRKLYGSPIAIVSETLLKTTSSSASASAPAADKGTGGGISTYSFTPYPQAPAAAGLHDPLDDFGLTALRSNLYLAKETPNYFDNDLSRAVRATTAPGSLIYVASEDMKSFAVRSFYFSGQPFEKLKFYASADGVAYEEVDAESYPSGYPVSNWQPQAYENMALPANTRYLKIELVGTAKSWTPQVSEVIVNRNTSSATLTTVKSGDGMLAAIASETPGARIYYRLNQSVDFVPYVSPIKLKGYNQLETYAVKEGLLTSPIRSYSVNANKDVQVDRFGQMETAKFQGKVTDEGQLADDAKADDEYYGSLKAPDERDRYGGLAGSADEYGLKATGHFAVQRMNGRPVLTTPEGNLFFSLGVNGVTAQETYTLVKGRESKFEYVPPYAGEYKPAYINTDGFSFYIANKYRKTGRFFTEHDVYMEAIERIRKWGFNGIGAYSPEKYGEEGLFPYVRMLPLEGMSWARIGGLSLFDIYAPDAEAKLDQSFAQTVAPYKDDPMLIGTFIGNEFDYHKFLTEVPKLKASKAAMKGALVDMLRTKYATIEAFNSAWKMNYKSFDELKEAQLTLKASPAWRDMEAFFADYLDRFFGTVSRLYRKYDPNHLLLGDRWITTTFHNETVRRMLSEYEGKYVDVISINYYTYKLETDLLEEVHELSGGKPILMSEFGYGTTEQGLEPLMKNSAVNQFQRGMRYRNYVEGVAVLPYVVGANVFNYVDQAGLGRYWQGLWGEHYNSGLVNVADRPYKDYVGAAKATNDDIYKIMLGERKKFYYDFSQK</sequence>
<dbReference type="GO" id="GO:0005975">
    <property type="term" value="P:carbohydrate metabolic process"/>
    <property type="evidence" value="ECO:0007669"/>
    <property type="project" value="InterPro"/>
</dbReference>
<proteinExistence type="predicted"/>
<dbReference type="AlphaFoldDB" id="A0A841SX33"/>
<keyword evidence="5" id="KW-1185">Reference proteome</keyword>